<feature type="domain" description="DUF58" evidence="1">
    <location>
        <begin position="111"/>
        <end position="187"/>
    </location>
</feature>
<dbReference type="AlphaFoldDB" id="M2TRU0"/>
<feature type="domain" description="DUF58" evidence="1">
    <location>
        <begin position="4"/>
        <end position="85"/>
    </location>
</feature>
<reference evidence="2 3" key="1">
    <citation type="journal article" date="2013" name="Genome Announc.">
        <title>Draft Genome Sequence of Strain JLT2015T, Belonging to the Family Sphingomonadaceae of the Alphaproteobacteria.</title>
        <authorList>
            <person name="Tang K."/>
            <person name="Liu K."/>
            <person name="Li S."/>
            <person name="Jiao N."/>
        </authorList>
    </citation>
    <scope>NUCLEOTIDE SEQUENCE [LARGE SCALE GENOMIC DNA]</scope>
    <source>
        <strain evidence="2 3">JLT2015</strain>
    </source>
</reference>
<name>M2TRU0_9SPHN</name>
<keyword evidence="3" id="KW-1185">Reference proteome</keyword>
<comment type="caution">
    <text evidence="2">The sequence shown here is derived from an EMBL/GenBank/DDBJ whole genome shotgun (WGS) entry which is preliminary data.</text>
</comment>
<evidence type="ECO:0000313" key="3">
    <source>
        <dbReference type="Proteomes" id="UP000011717"/>
    </source>
</evidence>
<proteinExistence type="predicted"/>
<gene>
    <name evidence="2" type="ORF">C725_0436</name>
</gene>
<sequence>MELGEAAARIDWRRSARSDDLYVREREQEDPVRLLLWADGSGSMHYASAPALPSKAARAHLLLQALALAATEAEERVDVLGAERRRSPLADRLQSAETADPSLQDASAGDVILLAGDFLEESTLDRLAEASDRGATGILIKIADPAEAEFPFQGRVFLTATEDSDPEADIGRADRLRSPYLAAWQAHLDRLSAAAEGAGWPIFIHRTDEDPVPLLGAIADRLRAPEGRWAV</sequence>
<evidence type="ECO:0000313" key="2">
    <source>
        <dbReference type="EMBL" id="EMD84506.1"/>
    </source>
</evidence>
<dbReference type="PANTHER" id="PTHR33608">
    <property type="entry name" value="BLL2464 PROTEIN"/>
    <property type="match status" value="1"/>
</dbReference>
<dbReference type="EMBL" id="AMRV01000001">
    <property type="protein sequence ID" value="EMD84506.1"/>
    <property type="molecule type" value="Genomic_DNA"/>
</dbReference>
<organism evidence="2 3">
    <name type="scientific">Pacificimonas flava</name>
    <dbReference type="NCBI Taxonomy" id="1234595"/>
    <lineage>
        <taxon>Bacteria</taxon>
        <taxon>Pseudomonadati</taxon>
        <taxon>Pseudomonadota</taxon>
        <taxon>Alphaproteobacteria</taxon>
        <taxon>Sphingomonadales</taxon>
        <taxon>Sphingosinicellaceae</taxon>
        <taxon>Pacificimonas</taxon>
    </lineage>
</organism>
<dbReference type="Proteomes" id="UP000011717">
    <property type="component" value="Unassembled WGS sequence"/>
</dbReference>
<dbReference type="Pfam" id="PF01882">
    <property type="entry name" value="DUF58"/>
    <property type="match status" value="2"/>
</dbReference>
<protein>
    <recommendedName>
        <fullName evidence="1">DUF58 domain-containing protein</fullName>
    </recommendedName>
</protein>
<dbReference type="InterPro" id="IPR002881">
    <property type="entry name" value="DUF58"/>
</dbReference>
<evidence type="ECO:0000259" key="1">
    <source>
        <dbReference type="Pfam" id="PF01882"/>
    </source>
</evidence>
<accession>M2TRU0</accession>
<dbReference type="PATRIC" id="fig|1234595.3.peg.435"/>
<dbReference type="PANTHER" id="PTHR33608:SF6">
    <property type="entry name" value="BLL2464 PROTEIN"/>
    <property type="match status" value="1"/>
</dbReference>